<keyword evidence="1" id="KW-0732">Signal</keyword>
<dbReference type="Pfam" id="PF02225">
    <property type="entry name" value="PA"/>
    <property type="match status" value="1"/>
</dbReference>
<dbReference type="PANTHER" id="PTHR12147:SF26">
    <property type="entry name" value="PEPTIDASE M28 DOMAIN-CONTAINING PROTEIN"/>
    <property type="match status" value="1"/>
</dbReference>
<evidence type="ECO:0000259" key="2">
    <source>
        <dbReference type="Pfam" id="PF02225"/>
    </source>
</evidence>
<gene>
    <name evidence="4" type="ORF">CHR53_06325</name>
</gene>
<evidence type="ECO:0000256" key="1">
    <source>
        <dbReference type="SAM" id="SignalP"/>
    </source>
</evidence>
<dbReference type="STRING" id="1193713.GCA_001636315_03798"/>
<dbReference type="PANTHER" id="PTHR12147">
    <property type="entry name" value="METALLOPEPTIDASE M28 FAMILY MEMBER"/>
    <property type="match status" value="1"/>
</dbReference>
<dbReference type="Proteomes" id="UP000282892">
    <property type="component" value="Chromosome"/>
</dbReference>
<dbReference type="AlphaFoldDB" id="A0A3Q9QT13"/>
<evidence type="ECO:0000313" key="5">
    <source>
        <dbReference type="Proteomes" id="UP000282892"/>
    </source>
</evidence>
<feature type="signal peptide" evidence="1">
    <location>
        <begin position="1"/>
        <end position="23"/>
    </location>
</feature>
<dbReference type="SUPFAM" id="SSF53187">
    <property type="entry name" value="Zn-dependent exopeptidases"/>
    <property type="match status" value="1"/>
</dbReference>
<dbReference type="KEGG" id="nmk:CHR53_06325"/>
<name>A0A3Q9QT13_9BACI</name>
<dbReference type="SUPFAM" id="SSF52025">
    <property type="entry name" value="PA domain"/>
    <property type="match status" value="1"/>
</dbReference>
<sequence>MKTGKKRTTILLTTMLVTSGLYIAPVNYSAKAQAAAQNIDNPSIKAFDQKVIARVNAERIYQDVHYLSETIGPRVTGTEGEKMAAEFIKQRLLSLGYKVETQEFSVPDKMVGHLHTSDNNEILVNIPAGSAATSNEGITAQLFNAGLGKAADFTSEAKGKIALISRGEITFKEKVDNAVAAGAIGVLIYDNTTQPGPLNPSIGGDAAVPVGGISKASGEALLKDVVAQGKAVLLNVTRIANAKSQNIIATKTPKQGENHDIVHVSAHMDSVPFAPGASDNASGTAVALELANILKGYPIDKELRFVFVGAEEIGLVGSEYYVSQLSQDEISRSLANFNMDMVGTGWDNATAIYLNTVDGKANIVTNTAMATAERIGTPSQLVLYQRGASDHVSFHDAGIPAVNFIRREPGTANLEPYYHTPLDKIEHISKERLKEAGDLVGASLYSLIRK</sequence>
<dbReference type="OrthoDB" id="9762302at2"/>
<feature type="domain" description="PA" evidence="2">
    <location>
        <begin position="139"/>
        <end position="221"/>
    </location>
</feature>
<dbReference type="EMBL" id="CP022572">
    <property type="protein sequence ID" value="AZU60916.1"/>
    <property type="molecule type" value="Genomic_DNA"/>
</dbReference>
<organism evidence="4 5">
    <name type="scientific">Neobacillus mesonae</name>
    <dbReference type="NCBI Taxonomy" id="1193713"/>
    <lineage>
        <taxon>Bacteria</taxon>
        <taxon>Bacillati</taxon>
        <taxon>Bacillota</taxon>
        <taxon>Bacilli</taxon>
        <taxon>Bacillales</taxon>
        <taxon>Bacillaceae</taxon>
        <taxon>Neobacillus</taxon>
    </lineage>
</organism>
<evidence type="ECO:0000313" key="4">
    <source>
        <dbReference type="EMBL" id="AZU60916.1"/>
    </source>
</evidence>
<dbReference type="InterPro" id="IPR046450">
    <property type="entry name" value="PA_dom_sf"/>
</dbReference>
<dbReference type="GO" id="GO:0008235">
    <property type="term" value="F:metalloexopeptidase activity"/>
    <property type="evidence" value="ECO:0007669"/>
    <property type="project" value="InterPro"/>
</dbReference>
<accession>A0A3Q9QT13</accession>
<feature type="chain" id="PRO_5039420386" evidence="1">
    <location>
        <begin position="24"/>
        <end position="450"/>
    </location>
</feature>
<dbReference type="CDD" id="cd02133">
    <property type="entry name" value="PA_C5a_like"/>
    <property type="match status" value="1"/>
</dbReference>
<dbReference type="Gene3D" id="3.50.30.30">
    <property type="match status" value="1"/>
</dbReference>
<reference evidence="4 5" key="1">
    <citation type="submission" date="2017-07" db="EMBL/GenBank/DDBJ databases">
        <title>The complete genome sequence of Bacillus mesonae strain H20-5, an efficient strain improving plant abiotic stress resistance.</title>
        <authorList>
            <person name="Kim S.Y."/>
            <person name="Song H."/>
            <person name="Sang M.K."/>
            <person name="Weon H.-Y."/>
            <person name="Song J."/>
        </authorList>
    </citation>
    <scope>NUCLEOTIDE SEQUENCE [LARGE SCALE GENOMIC DNA]</scope>
    <source>
        <strain evidence="4 5">H20-5</strain>
    </source>
</reference>
<dbReference type="RefSeq" id="WP_066393770.1">
    <property type="nucleotide sequence ID" value="NZ_CP022572.1"/>
</dbReference>
<dbReference type="InterPro" id="IPR007484">
    <property type="entry name" value="Peptidase_M28"/>
</dbReference>
<dbReference type="GO" id="GO:0006508">
    <property type="term" value="P:proteolysis"/>
    <property type="evidence" value="ECO:0007669"/>
    <property type="project" value="InterPro"/>
</dbReference>
<keyword evidence="5" id="KW-1185">Reference proteome</keyword>
<feature type="domain" description="Peptidase M28" evidence="3">
    <location>
        <begin position="246"/>
        <end position="441"/>
    </location>
</feature>
<dbReference type="InterPro" id="IPR045175">
    <property type="entry name" value="M28_fam"/>
</dbReference>
<dbReference type="Pfam" id="PF04389">
    <property type="entry name" value="Peptidase_M28"/>
    <property type="match status" value="1"/>
</dbReference>
<evidence type="ECO:0000259" key="3">
    <source>
        <dbReference type="Pfam" id="PF04389"/>
    </source>
</evidence>
<dbReference type="Gene3D" id="3.40.630.10">
    <property type="entry name" value="Zn peptidases"/>
    <property type="match status" value="1"/>
</dbReference>
<proteinExistence type="predicted"/>
<dbReference type="InterPro" id="IPR003137">
    <property type="entry name" value="PA_domain"/>
</dbReference>
<protein>
    <submittedName>
        <fullName evidence="4">DUF4910 domain-containing protein</fullName>
    </submittedName>
</protein>